<proteinExistence type="predicted"/>
<keyword evidence="1" id="KW-0812">Transmembrane</keyword>
<dbReference type="OrthoDB" id="10498628at2759"/>
<evidence type="ECO:0000313" key="3">
    <source>
        <dbReference type="EMBL" id="KAH9360788.1"/>
    </source>
</evidence>
<reference evidence="3 4" key="1">
    <citation type="journal article" date="2020" name="Cell">
        <title>Large-Scale Comparative Analyses of Tick Genomes Elucidate Their Genetic Diversity and Vector Capacities.</title>
        <authorList>
            <consortium name="Tick Genome and Microbiome Consortium (TIGMIC)"/>
            <person name="Jia N."/>
            <person name="Wang J."/>
            <person name="Shi W."/>
            <person name="Du L."/>
            <person name="Sun Y."/>
            <person name="Zhan W."/>
            <person name="Jiang J.F."/>
            <person name="Wang Q."/>
            <person name="Zhang B."/>
            <person name="Ji P."/>
            <person name="Bell-Sakyi L."/>
            <person name="Cui X.M."/>
            <person name="Yuan T.T."/>
            <person name="Jiang B.G."/>
            <person name="Yang W.F."/>
            <person name="Lam T.T."/>
            <person name="Chang Q.C."/>
            <person name="Ding S.J."/>
            <person name="Wang X.J."/>
            <person name="Zhu J.G."/>
            <person name="Ruan X.D."/>
            <person name="Zhao L."/>
            <person name="Wei J.T."/>
            <person name="Ye R.Z."/>
            <person name="Que T.C."/>
            <person name="Du C.H."/>
            <person name="Zhou Y.H."/>
            <person name="Cheng J.X."/>
            <person name="Dai P.F."/>
            <person name="Guo W.B."/>
            <person name="Han X.H."/>
            <person name="Huang E.J."/>
            <person name="Li L.F."/>
            <person name="Wei W."/>
            <person name="Gao Y.C."/>
            <person name="Liu J.Z."/>
            <person name="Shao H.Z."/>
            <person name="Wang X."/>
            <person name="Wang C.C."/>
            <person name="Yang T.C."/>
            <person name="Huo Q.B."/>
            <person name="Li W."/>
            <person name="Chen H.Y."/>
            <person name="Chen S.E."/>
            <person name="Zhou L.G."/>
            <person name="Ni X.B."/>
            <person name="Tian J.H."/>
            <person name="Sheng Y."/>
            <person name="Liu T."/>
            <person name="Pan Y.S."/>
            <person name="Xia L.Y."/>
            <person name="Li J."/>
            <person name="Zhao F."/>
            <person name="Cao W.C."/>
        </authorList>
    </citation>
    <scope>NUCLEOTIDE SEQUENCE [LARGE SCALE GENOMIC DNA]</scope>
    <source>
        <strain evidence="3">HaeL-2018</strain>
    </source>
</reference>
<gene>
    <name evidence="3" type="ORF">HPB48_018243</name>
</gene>
<organism evidence="3 4">
    <name type="scientific">Haemaphysalis longicornis</name>
    <name type="common">Bush tick</name>
    <dbReference type="NCBI Taxonomy" id="44386"/>
    <lineage>
        <taxon>Eukaryota</taxon>
        <taxon>Metazoa</taxon>
        <taxon>Ecdysozoa</taxon>
        <taxon>Arthropoda</taxon>
        <taxon>Chelicerata</taxon>
        <taxon>Arachnida</taxon>
        <taxon>Acari</taxon>
        <taxon>Parasitiformes</taxon>
        <taxon>Ixodida</taxon>
        <taxon>Ixodoidea</taxon>
        <taxon>Ixodidae</taxon>
        <taxon>Haemaphysalinae</taxon>
        <taxon>Haemaphysalis</taxon>
    </lineage>
</organism>
<evidence type="ECO:0008006" key="5">
    <source>
        <dbReference type="Google" id="ProtNLM"/>
    </source>
</evidence>
<feature type="signal peptide" evidence="2">
    <location>
        <begin position="1"/>
        <end position="22"/>
    </location>
</feature>
<evidence type="ECO:0000256" key="1">
    <source>
        <dbReference type="SAM" id="Phobius"/>
    </source>
</evidence>
<feature type="transmembrane region" description="Helical" evidence="1">
    <location>
        <begin position="540"/>
        <end position="564"/>
    </location>
</feature>
<accession>A0A9J6FFH0</accession>
<dbReference type="VEuPathDB" id="VectorBase:HLOH_060189"/>
<dbReference type="Proteomes" id="UP000821853">
    <property type="component" value="Chromosome 1"/>
</dbReference>
<dbReference type="AlphaFoldDB" id="A0A9J6FFH0"/>
<dbReference type="EMBL" id="JABSTR010000001">
    <property type="protein sequence ID" value="KAH9360788.1"/>
    <property type="molecule type" value="Genomic_DNA"/>
</dbReference>
<keyword evidence="1" id="KW-0472">Membrane</keyword>
<feature type="chain" id="PRO_5039898083" description="Ionotropic receptor" evidence="2">
    <location>
        <begin position="23"/>
        <end position="584"/>
    </location>
</feature>
<name>A0A9J6FFH0_HAELO</name>
<protein>
    <recommendedName>
        <fullName evidence="5">Ionotropic receptor</fullName>
    </recommendedName>
</protein>
<evidence type="ECO:0000313" key="4">
    <source>
        <dbReference type="Proteomes" id="UP000821853"/>
    </source>
</evidence>
<keyword evidence="2" id="KW-0732">Signal</keyword>
<evidence type="ECO:0000256" key="2">
    <source>
        <dbReference type="SAM" id="SignalP"/>
    </source>
</evidence>
<keyword evidence="1" id="KW-1133">Transmembrane helix</keyword>
<keyword evidence="4" id="KW-1185">Reference proteome</keyword>
<sequence>MYTSTLLSAVVVLFLLATSTRSVKNWSTVVVALNSWITPETEIQFVTFPEEGLAVPWLNLLPLKFTVWDYWNSARPHVLAKNRILNKSTVIFQIVPSKYVKSFLNYYHSTRDPFPLTHVVLLMKSKDFRSHANDLLNSVNHLDVSAVSLEEAPYRAIRCEKGLNRNRCSKLVLYDKPQDKDVSPRKVLFSGEEVRLGCVKTDYTDWCSGSYNAEFRRVLSQKNVSLTVATYAFYDALFWDLYLGKLDLGLATVGFNENNLAYLSFARLNYRYETFYSSDNETRVVTLLQAVGRSPCVIVALACLTCCAVTAAATRKLTSKTDFLLEVLGEELFLLAPLLGTSSSETRGETGTNVRILVYAVWILGMLPFSVYFRSELTSQITLSRPANYLDTLEELEDALDAGKVLLCAVEVSNAHDNLRETSEGAGILLQKLRVAYNRQKKNPVGTNTISDCLRCAAELNGVCYTNLFPSCVMKDYRLDVGQFKEPFTVNLAGFPMCKNSELVEPFRRFMHTIEQGSLIKNADLSCKREVPSTKSTIELFAFFADFFGLLCVAFAVFLVEILFGSFPSRQNTRVVRSASLRGL</sequence>
<comment type="caution">
    <text evidence="3">The sequence shown here is derived from an EMBL/GenBank/DDBJ whole genome shotgun (WGS) entry which is preliminary data.</text>
</comment>